<reference evidence="1 2" key="1">
    <citation type="submission" date="2018-11" db="EMBL/GenBank/DDBJ databases">
        <authorList>
            <consortium name="Pathogen Informatics"/>
        </authorList>
    </citation>
    <scope>NUCLEOTIDE SEQUENCE [LARGE SCALE GENOMIC DNA]</scope>
</reference>
<protein>
    <recommendedName>
        <fullName evidence="3">Dynein light chain</fullName>
    </recommendedName>
</protein>
<dbReference type="Pfam" id="PF01221">
    <property type="entry name" value="Dynein_light"/>
    <property type="match status" value="1"/>
</dbReference>
<keyword evidence="2" id="KW-1185">Reference proteome</keyword>
<dbReference type="GO" id="GO:0030286">
    <property type="term" value="C:dynein complex"/>
    <property type="evidence" value="ECO:0007669"/>
    <property type="project" value="InterPro"/>
</dbReference>
<dbReference type="CDD" id="cd21450">
    <property type="entry name" value="DLC-like_DYNLL1-like"/>
    <property type="match status" value="1"/>
</dbReference>
<proteinExistence type="predicted"/>
<accession>A0A3P6TFP6</accession>
<dbReference type="InterPro" id="IPR037177">
    <property type="entry name" value="DLC_sf"/>
</dbReference>
<name>A0A3P6TFP6_DIBLA</name>
<gene>
    <name evidence="1" type="ORF">DILT_LOCUS3952</name>
</gene>
<dbReference type="AlphaFoldDB" id="A0A3P6TFP6"/>
<dbReference type="Gene3D" id="3.30.740.10">
    <property type="entry name" value="Protein Inhibitor Of Neuronal Nitric Oxide Synthase"/>
    <property type="match status" value="1"/>
</dbReference>
<dbReference type="Proteomes" id="UP000281553">
    <property type="component" value="Unassembled WGS sequence"/>
</dbReference>
<dbReference type="GO" id="GO:0007017">
    <property type="term" value="P:microtubule-based process"/>
    <property type="evidence" value="ECO:0007669"/>
    <property type="project" value="InterPro"/>
</dbReference>
<evidence type="ECO:0008006" key="3">
    <source>
        <dbReference type="Google" id="ProtNLM"/>
    </source>
</evidence>
<dbReference type="InterPro" id="IPR001372">
    <property type="entry name" value="Dynein_light_chain_typ-1/2"/>
</dbReference>
<sequence length="106" mass="12415">MRVEETPCICLKKDPGACDEKPYFMRKDLNEKLESFFLEMVVHACESYDDDELQLSTSIKQCLDHKFGPEWHVIVGETFGSHFEAQPNSYAYIKYKGRCFLMFRCA</sequence>
<evidence type="ECO:0000313" key="1">
    <source>
        <dbReference type="EMBL" id="VDK86962.1"/>
    </source>
</evidence>
<evidence type="ECO:0000313" key="2">
    <source>
        <dbReference type="Proteomes" id="UP000281553"/>
    </source>
</evidence>
<organism evidence="1 2">
    <name type="scientific">Dibothriocephalus latus</name>
    <name type="common">Fish tapeworm</name>
    <name type="synonym">Diphyllobothrium latum</name>
    <dbReference type="NCBI Taxonomy" id="60516"/>
    <lineage>
        <taxon>Eukaryota</taxon>
        <taxon>Metazoa</taxon>
        <taxon>Spiralia</taxon>
        <taxon>Lophotrochozoa</taxon>
        <taxon>Platyhelminthes</taxon>
        <taxon>Cestoda</taxon>
        <taxon>Eucestoda</taxon>
        <taxon>Diphyllobothriidea</taxon>
        <taxon>Diphyllobothriidae</taxon>
        <taxon>Dibothriocephalus</taxon>
    </lineage>
</organism>
<dbReference type="SUPFAM" id="SSF54648">
    <property type="entry name" value="DLC"/>
    <property type="match status" value="1"/>
</dbReference>
<dbReference type="SMART" id="SM01375">
    <property type="entry name" value="Dynein_light"/>
    <property type="match status" value="1"/>
</dbReference>
<dbReference type="OrthoDB" id="6506078at2759"/>
<dbReference type="EMBL" id="UYRU01044563">
    <property type="protein sequence ID" value="VDK86962.1"/>
    <property type="molecule type" value="Genomic_DNA"/>
</dbReference>